<keyword evidence="1" id="KW-1133">Transmembrane helix</keyword>
<evidence type="ECO:0000313" key="3">
    <source>
        <dbReference type="EMBL" id="MBC8540664.1"/>
    </source>
</evidence>
<feature type="transmembrane region" description="Helical" evidence="1">
    <location>
        <begin position="202"/>
        <end position="222"/>
    </location>
</feature>
<keyword evidence="4" id="KW-1185">Reference proteome</keyword>
<reference evidence="3" key="1">
    <citation type="submission" date="2020-08" db="EMBL/GenBank/DDBJ databases">
        <title>Genome public.</title>
        <authorList>
            <person name="Liu C."/>
            <person name="Sun Q."/>
        </authorList>
    </citation>
    <scope>NUCLEOTIDE SEQUENCE</scope>
    <source>
        <strain evidence="3">H8</strain>
    </source>
</reference>
<proteinExistence type="predicted"/>
<evidence type="ECO:0000259" key="2">
    <source>
        <dbReference type="Pfam" id="PF06114"/>
    </source>
</evidence>
<evidence type="ECO:0000256" key="1">
    <source>
        <dbReference type="SAM" id="Phobius"/>
    </source>
</evidence>
<dbReference type="Proteomes" id="UP000611762">
    <property type="component" value="Unassembled WGS sequence"/>
</dbReference>
<name>A0A926HY31_9FIRM</name>
<protein>
    <submittedName>
        <fullName evidence="3">ImmA/IrrE family metallo-endopeptidase</fullName>
    </submittedName>
</protein>
<accession>A0A926HY31</accession>
<organism evidence="3 4">
    <name type="scientific">Congzhengia minquanensis</name>
    <dbReference type="NCBI Taxonomy" id="2763657"/>
    <lineage>
        <taxon>Bacteria</taxon>
        <taxon>Bacillati</taxon>
        <taxon>Bacillota</taxon>
        <taxon>Clostridia</taxon>
        <taxon>Eubacteriales</taxon>
        <taxon>Oscillospiraceae</taxon>
        <taxon>Congzhengia</taxon>
    </lineage>
</organism>
<dbReference type="RefSeq" id="WP_249311823.1">
    <property type="nucleotide sequence ID" value="NZ_JACRSU010000002.1"/>
</dbReference>
<dbReference type="AlphaFoldDB" id="A0A926HY31"/>
<gene>
    <name evidence="3" type="ORF">H8698_06705</name>
</gene>
<keyword evidence="1" id="KW-0812">Transmembrane</keyword>
<feature type="domain" description="IrrE N-terminal-like" evidence="2">
    <location>
        <begin position="79"/>
        <end position="140"/>
    </location>
</feature>
<sequence length="302" mass="33873">MENIKMLSYRFLLEAQFKELNIPIEQLEAVLEKQDIILAAYSAAESIQGAMPADVWPEVLEGMRQNDGISVVCDDFTAILYSDDLCYGKKLHTIYHELGHIKAKHKRSGKVRFAENEEQEREAEAFAYYTVAPPCILHEIGGMSDCVLARLTGLDSKSAAEAYRLLEEDRQDRLLATEKQLILQYSGYIKSNQAGECRSPQLTVFGLAAAIVVACILLGLYLNNSKSDVPDIITIPITKVTEMEPVTVTKVTAKELEQIVWKAETGDVYHTDPNCYYIPKNAVTMYLDEAIAVGYRKCKDCE</sequence>
<dbReference type="InterPro" id="IPR010359">
    <property type="entry name" value="IrrE_HExxH"/>
</dbReference>
<evidence type="ECO:0000313" key="4">
    <source>
        <dbReference type="Proteomes" id="UP000611762"/>
    </source>
</evidence>
<keyword evidence="1" id="KW-0472">Membrane</keyword>
<dbReference type="EMBL" id="JACRSU010000002">
    <property type="protein sequence ID" value="MBC8540664.1"/>
    <property type="molecule type" value="Genomic_DNA"/>
</dbReference>
<dbReference type="Pfam" id="PF06114">
    <property type="entry name" value="Peptidase_M78"/>
    <property type="match status" value="1"/>
</dbReference>
<comment type="caution">
    <text evidence="3">The sequence shown here is derived from an EMBL/GenBank/DDBJ whole genome shotgun (WGS) entry which is preliminary data.</text>
</comment>